<dbReference type="FunFam" id="1.10.10.10:FF:000140">
    <property type="entry name" value="Histone H1.0"/>
    <property type="match status" value="1"/>
</dbReference>
<gene>
    <name evidence="10" type="ORF">PYX00_009933</name>
</gene>
<evidence type="ECO:0000313" key="10">
    <source>
        <dbReference type="EMBL" id="KAL0267757.1"/>
    </source>
</evidence>
<dbReference type="GO" id="GO:0005634">
    <property type="term" value="C:nucleus"/>
    <property type="evidence" value="ECO:0007669"/>
    <property type="project" value="UniProtKB-SubCell"/>
</dbReference>
<feature type="region of interest" description="Disordered" evidence="8">
    <location>
        <begin position="1"/>
        <end position="22"/>
    </location>
</feature>
<keyword evidence="5 7" id="KW-0238">DNA-binding</keyword>
<dbReference type="Pfam" id="PF00538">
    <property type="entry name" value="Linker_histone"/>
    <property type="match status" value="1"/>
</dbReference>
<dbReference type="EMBL" id="JARGDH010000005">
    <property type="protein sequence ID" value="KAL0267757.1"/>
    <property type="molecule type" value="Genomic_DNA"/>
</dbReference>
<dbReference type="PROSITE" id="PS51504">
    <property type="entry name" value="H15"/>
    <property type="match status" value="1"/>
</dbReference>
<dbReference type="InterPro" id="IPR036388">
    <property type="entry name" value="WH-like_DNA-bd_sf"/>
</dbReference>
<dbReference type="PANTHER" id="PTHR11467:SF20">
    <property type="entry name" value="H15 DOMAIN-CONTAINING PROTEIN-RELATED"/>
    <property type="match status" value="1"/>
</dbReference>
<dbReference type="InterPro" id="IPR005818">
    <property type="entry name" value="Histone_H1/H5_H15"/>
</dbReference>
<dbReference type="Gene3D" id="1.10.10.10">
    <property type="entry name" value="Winged helix-like DNA-binding domain superfamily/Winged helix DNA-binding domain"/>
    <property type="match status" value="1"/>
</dbReference>
<evidence type="ECO:0000256" key="7">
    <source>
        <dbReference type="RuleBase" id="RU003894"/>
    </source>
</evidence>
<feature type="compositionally biased region" description="Basic and acidic residues" evidence="8">
    <location>
        <begin position="1"/>
        <end position="10"/>
    </location>
</feature>
<evidence type="ECO:0000256" key="6">
    <source>
        <dbReference type="ARBA" id="ARBA00023242"/>
    </source>
</evidence>
<dbReference type="InterPro" id="IPR036390">
    <property type="entry name" value="WH_DNA-bd_sf"/>
</dbReference>
<dbReference type="GO" id="GO:0003690">
    <property type="term" value="F:double-stranded DNA binding"/>
    <property type="evidence" value="ECO:0007669"/>
    <property type="project" value="TreeGrafter"/>
</dbReference>
<dbReference type="GO" id="GO:0006334">
    <property type="term" value="P:nucleosome assembly"/>
    <property type="evidence" value="ECO:0007669"/>
    <property type="project" value="InterPro"/>
</dbReference>
<dbReference type="SUPFAM" id="SSF46785">
    <property type="entry name" value="Winged helix' DNA-binding domain"/>
    <property type="match status" value="1"/>
</dbReference>
<feature type="compositionally biased region" description="Basic and acidic residues" evidence="8">
    <location>
        <begin position="90"/>
        <end position="101"/>
    </location>
</feature>
<dbReference type="GO" id="GO:0030527">
    <property type="term" value="F:structural constituent of chromatin"/>
    <property type="evidence" value="ECO:0007669"/>
    <property type="project" value="InterPro"/>
</dbReference>
<dbReference type="PANTHER" id="PTHR11467">
    <property type="entry name" value="HISTONE H1"/>
    <property type="match status" value="1"/>
</dbReference>
<dbReference type="GO" id="GO:0031492">
    <property type="term" value="F:nucleosomal DNA binding"/>
    <property type="evidence" value="ECO:0007669"/>
    <property type="project" value="TreeGrafter"/>
</dbReference>
<dbReference type="GO" id="GO:0045910">
    <property type="term" value="P:negative regulation of DNA recombination"/>
    <property type="evidence" value="ECO:0007669"/>
    <property type="project" value="TreeGrafter"/>
</dbReference>
<protein>
    <recommendedName>
        <fullName evidence="9">H15 domain-containing protein</fullName>
    </recommendedName>
</protein>
<evidence type="ECO:0000259" key="9">
    <source>
        <dbReference type="PROSITE" id="PS51504"/>
    </source>
</evidence>
<dbReference type="CDD" id="cd00073">
    <property type="entry name" value="H15"/>
    <property type="match status" value="1"/>
</dbReference>
<dbReference type="AlphaFoldDB" id="A0AAW2HD78"/>
<evidence type="ECO:0000256" key="1">
    <source>
        <dbReference type="ARBA" id="ARBA00002809"/>
    </source>
</evidence>
<proteinExistence type="inferred from homology"/>
<feature type="domain" description="H15" evidence="9">
    <location>
        <begin position="17"/>
        <end position="91"/>
    </location>
</feature>
<evidence type="ECO:0000256" key="4">
    <source>
        <dbReference type="ARBA" id="ARBA00022454"/>
    </source>
</evidence>
<sequence>MAAKDKGKDTKKAKRPAHPKTAEMVAAAIKDLKERGGSSLHAIKKYIAATYQVDAEKLAPFIRKHLRAAVNSGTLIQITGKGASGSFKLAKTDSKRSTEARKRARATASGSARSDRRVKTTPKRGPSGKSRRKKKKKPTTPRKGMSPKKGAIRPKIVKSRSESDAPRKKKKKSAGRKKPRTPTKVSRKKKPSAKKK</sequence>
<dbReference type="InterPro" id="IPR005819">
    <property type="entry name" value="H1/H5"/>
</dbReference>
<evidence type="ECO:0000256" key="8">
    <source>
        <dbReference type="SAM" id="MobiDB-lite"/>
    </source>
</evidence>
<dbReference type="GO" id="GO:0000786">
    <property type="term" value="C:nucleosome"/>
    <property type="evidence" value="ECO:0007669"/>
    <property type="project" value="InterPro"/>
</dbReference>
<dbReference type="PRINTS" id="PR00624">
    <property type="entry name" value="HISTONEH5"/>
</dbReference>
<organism evidence="10">
    <name type="scientific">Menopon gallinae</name>
    <name type="common">poultry shaft louse</name>
    <dbReference type="NCBI Taxonomy" id="328185"/>
    <lineage>
        <taxon>Eukaryota</taxon>
        <taxon>Metazoa</taxon>
        <taxon>Ecdysozoa</taxon>
        <taxon>Arthropoda</taxon>
        <taxon>Hexapoda</taxon>
        <taxon>Insecta</taxon>
        <taxon>Pterygota</taxon>
        <taxon>Neoptera</taxon>
        <taxon>Paraneoptera</taxon>
        <taxon>Psocodea</taxon>
        <taxon>Troctomorpha</taxon>
        <taxon>Phthiraptera</taxon>
        <taxon>Amblycera</taxon>
        <taxon>Menoponidae</taxon>
        <taxon>Menopon</taxon>
    </lineage>
</organism>
<evidence type="ECO:0000256" key="2">
    <source>
        <dbReference type="ARBA" id="ARBA00004123"/>
    </source>
</evidence>
<feature type="region of interest" description="Disordered" evidence="8">
    <location>
        <begin position="85"/>
        <end position="196"/>
    </location>
</feature>
<name>A0AAW2HD78_9NEOP</name>
<comment type="subcellular location">
    <subcellularLocation>
        <location evidence="3">Chromosome</location>
    </subcellularLocation>
    <subcellularLocation>
        <location evidence="2 7">Nucleus</location>
    </subcellularLocation>
</comment>
<feature type="compositionally biased region" description="Basic residues" evidence="8">
    <location>
        <begin position="167"/>
        <end position="196"/>
    </location>
</feature>
<dbReference type="SMART" id="SM00526">
    <property type="entry name" value="H15"/>
    <property type="match status" value="1"/>
</dbReference>
<reference evidence="10" key="1">
    <citation type="journal article" date="2024" name="Gigascience">
        <title>Chromosome-level genome of the poultry shaft louse Menopon gallinae provides insight into the host-switching and adaptive evolution of parasitic lice.</title>
        <authorList>
            <person name="Xu Y."/>
            <person name="Ma L."/>
            <person name="Liu S."/>
            <person name="Liang Y."/>
            <person name="Liu Q."/>
            <person name="He Z."/>
            <person name="Tian L."/>
            <person name="Duan Y."/>
            <person name="Cai W."/>
            <person name="Li H."/>
            <person name="Song F."/>
        </authorList>
    </citation>
    <scope>NUCLEOTIDE SEQUENCE</scope>
    <source>
        <strain evidence="10">Cailab_2023a</strain>
    </source>
</reference>
<comment type="function">
    <text evidence="1">Histones H1 are necessary for the condensation of nucleosome chains into higher-order structures.</text>
</comment>
<evidence type="ECO:0000256" key="5">
    <source>
        <dbReference type="ARBA" id="ARBA00023125"/>
    </source>
</evidence>
<keyword evidence="4 7" id="KW-0158">Chromosome</keyword>
<comment type="similarity">
    <text evidence="7">Belongs to the histone H1/H5 family.</text>
</comment>
<feature type="compositionally biased region" description="Basic residues" evidence="8">
    <location>
        <begin position="129"/>
        <end position="140"/>
    </location>
</feature>
<evidence type="ECO:0000256" key="3">
    <source>
        <dbReference type="ARBA" id="ARBA00004286"/>
    </source>
</evidence>
<accession>A0AAW2HD78</accession>
<dbReference type="GO" id="GO:0030261">
    <property type="term" value="P:chromosome condensation"/>
    <property type="evidence" value="ECO:0007669"/>
    <property type="project" value="TreeGrafter"/>
</dbReference>
<comment type="caution">
    <text evidence="10">The sequence shown here is derived from an EMBL/GenBank/DDBJ whole genome shotgun (WGS) entry which is preliminary data.</text>
</comment>
<keyword evidence="6 7" id="KW-0539">Nucleus</keyword>